<dbReference type="GO" id="GO:0003677">
    <property type="term" value="F:DNA binding"/>
    <property type="evidence" value="ECO:0007669"/>
    <property type="project" value="UniProtKB-KW"/>
</dbReference>
<dbReference type="NCBIfam" id="TIGR00614">
    <property type="entry name" value="recQ_fam"/>
    <property type="match status" value="1"/>
</dbReference>
<comment type="catalytic activity">
    <reaction evidence="12">
        <text>ATP + H2O = ADP + phosphate + H(+)</text>
        <dbReference type="Rhea" id="RHEA:13065"/>
        <dbReference type="ChEBI" id="CHEBI:15377"/>
        <dbReference type="ChEBI" id="CHEBI:15378"/>
        <dbReference type="ChEBI" id="CHEBI:30616"/>
        <dbReference type="ChEBI" id="CHEBI:43474"/>
        <dbReference type="ChEBI" id="CHEBI:456216"/>
    </reaction>
</comment>
<evidence type="ECO:0000256" key="11">
    <source>
        <dbReference type="ARBA" id="ARBA00034808"/>
    </source>
</evidence>
<evidence type="ECO:0000256" key="1">
    <source>
        <dbReference type="ARBA" id="ARBA00004123"/>
    </source>
</evidence>
<feature type="compositionally biased region" description="Low complexity" evidence="13">
    <location>
        <begin position="102"/>
        <end position="117"/>
    </location>
</feature>
<feature type="domain" description="Helicase ATP-binding" evidence="14">
    <location>
        <begin position="340"/>
        <end position="510"/>
    </location>
</feature>
<dbReference type="Pfam" id="PF00270">
    <property type="entry name" value="DEAD"/>
    <property type="match status" value="1"/>
</dbReference>
<evidence type="ECO:0000259" key="14">
    <source>
        <dbReference type="PROSITE" id="PS51192"/>
    </source>
</evidence>
<accession>A0A7J7M6C8</accession>
<evidence type="ECO:0000256" key="7">
    <source>
        <dbReference type="ARBA" id="ARBA00023125"/>
    </source>
</evidence>
<comment type="subcellular location">
    <subcellularLocation>
        <location evidence="1">Nucleus</location>
    </subcellularLocation>
</comment>
<dbReference type="PANTHER" id="PTHR13710:SF108">
    <property type="entry name" value="ATP-DEPENDENT DNA HELICASE Q4"/>
    <property type="match status" value="1"/>
</dbReference>
<dbReference type="GO" id="GO:0005737">
    <property type="term" value="C:cytoplasm"/>
    <property type="evidence" value="ECO:0007669"/>
    <property type="project" value="TreeGrafter"/>
</dbReference>
<dbReference type="Pfam" id="PF00271">
    <property type="entry name" value="Helicase_C"/>
    <property type="match status" value="1"/>
</dbReference>
<evidence type="ECO:0000256" key="4">
    <source>
        <dbReference type="ARBA" id="ARBA00022801"/>
    </source>
</evidence>
<proteinExistence type="inferred from homology"/>
<keyword evidence="17" id="KW-1185">Reference proteome</keyword>
<evidence type="ECO:0000256" key="5">
    <source>
        <dbReference type="ARBA" id="ARBA00022806"/>
    </source>
</evidence>
<keyword evidence="3" id="KW-0547">Nucleotide-binding</keyword>
<dbReference type="FunFam" id="3.40.50.300:FF:000772">
    <property type="entry name" value="ATP-dependent DNA helicase Q4"/>
    <property type="match status" value="1"/>
</dbReference>
<evidence type="ECO:0000256" key="2">
    <source>
        <dbReference type="ARBA" id="ARBA00005446"/>
    </source>
</evidence>
<feature type="domain" description="Helicase C-terminal" evidence="15">
    <location>
        <begin position="546"/>
        <end position="690"/>
    </location>
</feature>
<keyword evidence="7" id="KW-0238">DNA-binding</keyword>
<keyword evidence="9" id="KW-0539">Nucleus</keyword>
<dbReference type="InterPro" id="IPR004589">
    <property type="entry name" value="DNA_helicase_ATP-dep_RecQ"/>
</dbReference>
<comment type="caution">
    <text evidence="16">The sequence shown here is derived from an EMBL/GenBank/DDBJ whole genome shotgun (WGS) entry which is preliminary data.</text>
</comment>
<dbReference type="OrthoDB" id="10261556at2759"/>
<dbReference type="GO" id="GO:0000724">
    <property type="term" value="P:double-strand break repair via homologous recombination"/>
    <property type="evidence" value="ECO:0007669"/>
    <property type="project" value="TreeGrafter"/>
</dbReference>
<dbReference type="PROSITE" id="PS00690">
    <property type="entry name" value="DEAH_ATP_HELICASE"/>
    <property type="match status" value="1"/>
</dbReference>
<keyword evidence="4" id="KW-0378">Hydrolase</keyword>
<evidence type="ECO:0000256" key="6">
    <source>
        <dbReference type="ARBA" id="ARBA00022840"/>
    </source>
</evidence>
<dbReference type="Pfam" id="PF24626">
    <property type="entry name" value="SH3_Tf2-1"/>
    <property type="match status" value="1"/>
</dbReference>
<dbReference type="GO" id="GO:0005694">
    <property type="term" value="C:chromosome"/>
    <property type="evidence" value="ECO:0007669"/>
    <property type="project" value="TreeGrafter"/>
</dbReference>
<dbReference type="Proteomes" id="UP000541444">
    <property type="component" value="Unassembled WGS sequence"/>
</dbReference>
<dbReference type="SUPFAM" id="SSF52540">
    <property type="entry name" value="P-loop containing nucleoside triphosphate hydrolases"/>
    <property type="match status" value="2"/>
</dbReference>
<evidence type="ECO:0000313" key="17">
    <source>
        <dbReference type="Proteomes" id="UP000541444"/>
    </source>
</evidence>
<protein>
    <recommendedName>
        <fullName evidence="11">DNA 3'-5' helicase</fullName>
        <ecNumber evidence="11">5.6.2.4</ecNumber>
    </recommendedName>
</protein>
<dbReference type="SMART" id="SM00487">
    <property type="entry name" value="DEXDc"/>
    <property type="match status" value="1"/>
</dbReference>
<dbReference type="InterPro" id="IPR014001">
    <property type="entry name" value="Helicase_ATP-bd"/>
</dbReference>
<evidence type="ECO:0000256" key="8">
    <source>
        <dbReference type="ARBA" id="ARBA00023235"/>
    </source>
</evidence>
<dbReference type="GO" id="GO:0009378">
    <property type="term" value="F:four-way junction helicase activity"/>
    <property type="evidence" value="ECO:0007669"/>
    <property type="project" value="TreeGrafter"/>
</dbReference>
<feature type="compositionally biased region" description="Basic and acidic residues" evidence="13">
    <location>
        <begin position="74"/>
        <end position="89"/>
    </location>
</feature>
<evidence type="ECO:0000256" key="13">
    <source>
        <dbReference type="SAM" id="MobiDB-lite"/>
    </source>
</evidence>
<sequence length="1296" mass="144999">MESDSDSNDSHISATPPREEEHQSPSPRNPSHRNPALLALLTSYKSTRSTKKPKPNPSRTNPKTMPFKSNPKPKYLESKPKIESKKIESFEEPPNHNPIPSPESSSISSLSTQINSPYHSRETLPADLNLLSNKPKFFSRIRREYSIPESTESNPNCDHVKGVGVSDDSIAPETSLKCANGGDEIIPETSLKYVVSGVSIKLTKKHPNSIGGNLHTVPLHKPKAVNEGNFVRLNINGYGRSKFKNKGGRFKGSGKSRWKSKSKYKAKFAAETDGVRLCEEDGLVSEITQEKKERRECSNNDPIEQAVLAARAELTDENLIKLLKLTHGYDSFREGQLEAIKQVVEGKSTMLVLPTGAGKSLCYQLPALIFGGITLVVSPLVALMVDQLKKLPHVIQGGLICSNQTSEEASQTMQQLVEGNIKVLFVSPERFLNAGFLSVIGGLPCISLVVVDEAHCLSEWSHNFRPSYLRLGASLLRGKLNVDCVLAMTATATLKTLQAVMVALDIPSANLIQRSHIRENLQLSVTFSGDRMKDLMKLVNSPPLTEVQSIIIYCKFQIVLFFLQSETDILSKYLSDHKISAKSYHSGIPAKDRSRTQELFCSNKIRVVVATVAFGMGLDKSDVGAVRSSCTQVFILFYFLYLQLLNQAMSDPRFVFYVGAILEITRLEAGVVTEDSKKFDGDGLEIKHLEETTEREVHRAIDLVGGKDGDMSKSSRSKDNEEVVTLMRGVQMINTSNRQSLSKSDTNSSGANEYWKKHAVFRMRVGAMGKGLETIIDDIALDLIPISQLVPTFKSVAEFVKSIWAIYEEVRRHLTNVYAGVKERVDWHRREVIFSPGDLVMLYIEKRRRTRVASKLFLRKSGLYRIIRRYGENAYELDIPRVCSHVVNVKLLTQFYGDIPSHPVTPTPDVALTSEVDKILDSHLNVAGYVKFLSFLNTGFLQQVIHYSLPESLEEYVQETGRAGRDGRLSYCHLLFDETTYFKLRSFMYSDAVDEYSVNKFLHQIFNSATKSPGKICSLVKDSASQKFDMKEEVMLTILTYLELDEMQHLCQLPQLSVTCTLYFHKTSPSLLAGKDVLVAEILKTSAIKQGHYTCDIPSVANSLGITAIDMLNRLQNLKSKGEITYELTEPAFCYTVLKNSEDFCSLVMQITRWLSEVEICKVHKLDEMFNAVSFAAKTCEKINGCCGTMHTSCLQNRILDYFAKDVDPCRDSLNKMGQSSRFLRADIKVFLQSNSHVKFSPRAVARIMQGISSPAYPSAVWSKTHFWGRYSKIDFPVVIEAATVELMNVTGKVVL</sequence>
<organism evidence="16 17">
    <name type="scientific">Kingdonia uniflora</name>
    <dbReference type="NCBI Taxonomy" id="39325"/>
    <lineage>
        <taxon>Eukaryota</taxon>
        <taxon>Viridiplantae</taxon>
        <taxon>Streptophyta</taxon>
        <taxon>Embryophyta</taxon>
        <taxon>Tracheophyta</taxon>
        <taxon>Spermatophyta</taxon>
        <taxon>Magnoliopsida</taxon>
        <taxon>Ranunculales</taxon>
        <taxon>Circaeasteraceae</taxon>
        <taxon>Kingdonia</taxon>
    </lineage>
</organism>
<evidence type="ECO:0000256" key="9">
    <source>
        <dbReference type="ARBA" id="ARBA00023242"/>
    </source>
</evidence>
<dbReference type="GO" id="GO:0043138">
    <property type="term" value="F:3'-5' DNA helicase activity"/>
    <property type="evidence" value="ECO:0007669"/>
    <property type="project" value="UniProtKB-EC"/>
</dbReference>
<evidence type="ECO:0000259" key="15">
    <source>
        <dbReference type="PROSITE" id="PS51194"/>
    </source>
</evidence>
<dbReference type="EC" id="5.6.2.4" evidence="11"/>
<dbReference type="PANTHER" id="PTHR13710">
    <property type="entry name" value="DNA HELICASE RECQ FAMILY MEMBER"/>
    <property type="match status" value="1"/>
</dbReference>
<comment type="catalytic activity">
    <reaction evidence="10">
        <text>Couples ATP hydrolysis with the unwinding of duplex DNA by translocating in the 3'-5' direction.</text>
        <dbReference type="EC" id="5.6.2.4"/>
    </reaction>
</comment>
<feature type="region of interest" description="Disordered" evidence="13">
    <location>
        <begin position="1"/>
        <end position="117"/>
    </location>
</feature>
<name>A0A7J7M6C8_9MAGN</name>
<dbReference type="CDD" id="cd18018">
    <property type="entry name" value="DEXHc_RecQ4-like"/>
    <property type="match status" value="1"/>
</dbReference>
<keyword evidence="5" id="KW-0347">Helicase</keyword>
<dbReference type="GO" id="GO:0016787">
    <property type="term" value="F:hydrolase activity"/>
    <property type="evidence" value="ECO:0007669"/>
    <property type="project" value="UniProtKB-KW"/>
</dbReference>
<dbReference type="GO" id="GO:0005634">
    <property type="term" value="C:nucleus"/>
    <property type="evidence" value="ECO:0007669"/>
    <property type="project" value="UniProtKB-SubCell"/>
</dbReference>
<evidence type="ECO:0000256" key="10">
    <source>
        <dbReference type="ARBA" id="ARBA00034617"/>
    </source>
</evidence>
<evidence type="ECO:0000313" key="16">
    <source>
        <dbReference type="EMBL" id="KAF6150427.1"/>
    </source>
</evidence>
<dbReference type="PROSITE" id="PS51194">
    <property type="entry name" value="HELICASE_CTER"/>
    <property type="match status" value="1"/>
</dbReference>
<evidence type="ECO:0000256" key="3">
    <source>
        <dbReference type="ARBA" id="ARBA00022741"/>
    </source>
</evidence>
<reference evidence="16 17" key="1">
    <citation type="journal article" date="2020" name="IScience">
        <title>Genome Sequencing of the Endangered Kingdonia uniflora (Circaeasteraceae, Ranunculales) Reveals Potential Mechanisms of Evolutionary Specialization.</title>
        <authorList>
            <person name="Sun Y."/>
            <person name="Deng T."/>
            <person name="Zhang A."/>
            <person name="Moore M.J."/>
            <person name="Landis J.B."/>
            <person name="Lin N."/>
            <person name="Zhang H."/>
            <person name="Zhang X."/>
            <person name="Huang J."/>
            <person name="Zhang X."/>
            <person name="Sun H."/>
            <person name="Wang H."/>
        </authorList>
    </citation>
    <scope>NUCLEOTIDE SEQUENCE [LARGE SCALE GENOMIC DNA]</scope>
    <source>
        <strain evidence="16">TB1705</strain>
        <tissue evidence="16">Leaf</tissue>
    </source>
</reference>
<keyword evidence="8" id="KW-0413">Isomerase</keyword>
<dbReference type="EMBL" id="JACGCM010001743">
    <property type="protein sequence ID" value="KAF6150427.1"/>
    <property type="molecule type" value="Genomic_DNA"/>
</dbReference>
<comment type="similarity">
    <text evidence="2">Belongs to the helicase family. RecQ subfamily.</text>
</comment>
<dbReference type="SMART" id="SM00490">
    <property type="entry name" value="HELICc"/>
    <property type="match status" value="1"/>
</dbReference>
<dbReference type="GO" id="GO:0005524">
    <property type="term" value="F:ATP binding"/>
    <property type="evidence" value="ECO:0007669"/>
    <property type="project" value="UniProtKB-KW"/>
</dbReference>
<dbReference type="Gene3D" id="3.40.50.300">
    <property type="entry name" value="P-loop containing nucleotide triphosphate hydrolases"/>
    <property type="match status" value="3"/>
</dbReference>
<dbReference type="PROSITE" id="PS51192">
    <property type="entry name" value="HELICASE_ATP_BIND_1"/>
    <property type="match status" value="1"/>
</dbReference>
<dbReference type="InterPro" id="IPR001650">
    <property type="entry name" value="Helicase_C-like"/>
</dbReference>
<dbReference type="InterPro" id="IPR011545">
    <property type="entry name" value="DEAD/DEAH_box_helicase_dom"/>
</dbReference>
<dbReference type="InterPro" id="IPR027417">
    <property type="entry name" value="P-loop_NTPase"/>
</dbReference>
<dbReference type="InterPro" id="IPR002464">
    <property type="entry name" value="DNA/RNA_helicase_DEAH_CS"/>
</dbReference>
<dbReference type="InterPro" id="IPR056924">
    <property type="entry name" value="SH3_Tf2-1"/>
</dbReference>
<evidence type="ECO:0000256" key="12">
    <source>
        <dbReference type="ARBA" id="ARBA00049360"/>
    </source>
</evidence>
<keyword evidence="6" id="KW-0067">ATP-binding</keyword>
<gene>
    <name evidence="16" type="ORF">GIB67_040957</name>
</gene>